<evidence type="ECO:0000256" key="3">
    <source>
        <dbReference type="ARBA" id="ARBA00023242"/>
    </source>
</evidence>
<dbReference type="SUPFAM" id="SSF54928">
    <property type="entry name" value="RNA-binding domain, RBD"/>
    <property type="match status" value="1"/>
</dbReference>
<reference evidence="7 8" key="1">
    <citation type="journal article" name="Sci. Rep.">
        <title>Telomere-to-telomere assembled and centromere annotated genomes of the two main subspecies of the button mushroom Agaricus bisporus reveal especially polymorphic chromosome ends.</title>
        <authorList>
            <person name="Sonnenberg A.S.M."/>
            <person name="Sedaghat-Telgerd N."/>
            <person name="Lavrijssen B."/>
            <person name="Ohm R.A."/>
            <person name="Hendrickx P.M."/>
            <person name="Scholtmeijer K."/>
            <person name="Baars J.J.P."/>
            <person name="van Peer A."/>
        </authorList>
    </citation>
    <scope>NUCLEOTIDE SEQUENCE [LARGE SCALE GENOMIC DNA]</scope>
    <source>
        <strain evidence="7 8">H119_p4</strain>
    </source>
</reference>
<sequence>MATTKVKSKSKAKPQAESAAKPSSPVKSVDDSKTPASKRDENEATGKTKKAAEVKNEAKKAKVKTDKAEQKPSKSKILAPPPGSDGEDEEPNKPQPKSSSKAPSSKQPIALISANANAKSSKQAVTKPTKSKQKAKSPTPPPSDSENASDAGQNEEEEEVHLYGFSTDDDDSSDEDEVAVDSAKPGLSAFEVAKLPTVAKDDESVKRRLEKAKRQTTEDRGVVYIGRLPHGFYEDQLRGYFSQFGDITRLRISRNKKTGKSKHYGFIEFDSSSVAQIVAETMDNYLLTGHILRCKLIPKDEVHPELWIGANRKWRAVPRDRVVRVQQNKPRTREQRVKANKRLIKRQSERKRKLEELGIDYEFNAVGYKKSKVDVKA</sequence>
<name>A0A8H7F2G7_AGABI</name>
<evidence type="ECO:0000259" key="6">
    <source>
        <dbReference type="PROSITE" id="PS50102"/>
    </source>
</evidence>
<comment type="caution">
    <text evidence="7">The sequence shown here is derived from an EMBL/GenBank/DDBJ whole genome shotgun (WGS) entry which is preliminary data.</text>
</comment>
<dbReference type="Gene3D" id="3.30.70.330">
    <property type="match status" value="1"/>
</dbReference>
<dbReference type="Proteomes" id="UP000629468">
    <property type="component" value="Unassembled WGS sequence"/>
</dbReference>
<accession>A0A8H7F2G7</accession>
<feature type="compositionally biased region" description="Acidic residues" evidence="5">
    <location>
        <begin position="167"/>
        <end position="179"/>
    </location>
</feature>
<gene>
    <name evidence="7" type="ORF">Agabi119p4_5737</name>
</gene>
<dbReference type="PROSITE" id="PS50102">
    <property type="entry name" value="RRM"/>
    <property type="match status" value="1"/>
</dbReference>
<feature type="domain" description="RRM" evidence="6">
    <location>
        <begin position="221"/>
        <end position="299"/>
    </location>
</feature>
<evidence type="ECO:0000256" key="5">
    <source>
        <dbReference type="SAM" id="MobiDB-lite"/>
    </source>
</evidence>
<feature type="region of interest" description="Disordered" evidence="5">
    <location>
        <begin position="1"/>
        <end position="182"/>
    </location>
</feature>
<protein>
    <recommendedName>
        <fullName evidence="6">RRM domain-containing protein</fullName>
    </recommendedName>
</protein>
<dbReference type="GO" id="GO:0003723">
    <property type="term" value="F:RNA binding"/>
    <property type="evidence" value="ECO:0007669"/>
    <property type="project" value="UniProtKB-UniRule"/>
</dbReference>
<organism evidence="7 8">
    <name type="scientific">Agaricus bisporus var. burnettii</name>
    <dbReference type="NCBI Taxonomy" id="192524"/>
    <lineage>
        <taxon>Eukaryota</taxon>
        <taxon>Fungi</taxon>
        <taxon>Dikarya</taxon>
        <taxon>Basidiomycota</taxon>
        <taxon>Agaricomycotina</taxon>
        <taxon>Agaricomycetes</taxon>
        <taxon>Agaricomycetidae</taxon>
        <taxon>Agaricales</taxon>
        <taxon>Agaricineae</taxon>
        <taxon>Agaricaceae</taxon>
        <taxon>Agaricus</taxon>
    </lineage>
</organism>
<dbReference type="EMBL" id="JABXXO010000007">
    <property type="protein sequence ID" value="KAF7773570.1"/>
    <property type="molecule type" value="Genomic_DNA"/>
</dbReference>
<evidence type="ECO:0000313" key="7">
    <source>
        <dbReference type="EMBL" id="KAF7773570.1"/>
    </source>
</evidence>
<feature type="compositionally biased region" description="Basic and acidic residues" evidence="5">
    <location>
        <begin position="28"/>
        <end position="72"/>
    </location>
</feature>
<dbReference type="AlphaFoldDB" id="A0A8H7F2G7"/>
<evidence type="ECO:0000313" key="8">
    <source>
        <dbReference type="Proteomes" id="UP000629468"/>
    </source>
</evidence>
<feature type="compositionally biased region" description="Low complexity" evidence="5">
    <location>
        <begin position="95"/>
        <end position="122"/>
    </location>
</feature>
<dbReference type="PANTHER" id="PTHR46754">
    <property type="entry name" value="MKI67 FHA DOMAIN-INTERACTING NUCLEOLAR PHOSPHOPROTEIN"/>
    <property type="match status" value="1"/>
</dbReference>
<dbReference type="Pfam" id="PF00076">
    <property type="entry name" value="RRM_1"/>
    <property type="match status" value="1"/>
</dbReference>
<evidence type="ECO:0000256" key="1">
    <source>
        <dbReference type="ARBA" id="ARBA00004604"/>
    </source>
</evidence>
<dbReference type="GO" id="GO:0005730">
    <property type="term" value="C:nucleolus"/>
    <property type="evidence" value="ECO:0007669"/>
    <property type="project" value="UniProtKB-SubCell"/>
</dbReference>
<dbReference type="CDD" id="cd12307">
    <property type="entry name" value="RRM_NIFK_like"/>
    <property type="match status" value="1"/>
</dbReference>
<comment type="subcellular location">
    <subcellularLocation>
        <location evidence="1">Nucleus</location>
        <location evidence="1">Nucleolus</location>
    </subcellularLocation>
</comment>
<dbReference type="SMART" id="SM00360">
    <property type="entry name" value="RRM"/>
    <property type="match status" value="1"/>
</dbReference>
<proteinExistence type="predicted"/>
<dbReference type="InterPro" id="IPR012677">
    <property type="entry name" value="Nucleotide-bd_a/b_plait_sf"/>
</dbReference>
<evidence type="ECO:0000256" key="4">
    <source>
        <dbReference type="PROSITE-ProRule" id="PRU00176"/>
    </source>
</evidence>
<dbReference type="InterPro" id="IPR035979">
    <property type="entry name" value="RBD_domain_sf"/>
</dbReference>
<feature type="compositionally biased region" description="Basic residues" evidence="5">
    <location>
        <begin position="1"/>
        <end position="12"/>
    </location>
</feature>
<keyword evidence="2 4" id="KW-0694">RNA-binding</keyword>
<dbReference type="InterPro" id="IPR000504">
    <property type="entry name" value="RRM_dom"/>
</dbReference>
<keyword evidence="3" id="KW-0539">Nucleus</keyword>
<evidence type="ECO:0000256" key="2">
    <source>
        <dbReference type="ARBA" id="ARBA00022884"/>
    </source>
</evidence>